<dbReference type="EMBL" id="JAAWWB010000209">
    <property type="protein sequence ID" value="KAG6737083.1"/>
    <property type="molecule type" value="Genomic_DNA"/>
</dbReference>
<dbReference type="GO" id="GO:0070034">
    <property type="term" value="F:telomerase RNA binding"/>
    <property type="evidence" value="ECO:0007669"/>
    <property type="project" value="TreeGrafter"/>
</dbReference>
<comment type="similarity">
    <text evidence="7">Belongs to the reverse transcriptase family. Telomerase subfamily.</text>
</comment>
<dbReference type="GO" id="GO:0000781">
    <property type="term" value="C:chromosome, telomeric region"/>
    <property type="evidence" value="ECO:0007669"/>
    <property type="project" value="UniProtKB-SubCell"/>
</dbReference>
<keyword evidence="1 7" id="KW-0808">Transferase</keyword>
<dbReference type="OrthoDB" id="289721at2759"/>
<comment type="subcellular location">
    <subcellularLocation>
        <location evidence="7">Nucleus</location>
    </subcellularLocation>
    <subcellularLocation>
        <location evidence="7">Chromosome</location>
        <location evidence="7">Telomere</location>
    </subcellularLocation>
</comment>
<evidence type="ECO:0000256" key="5">
    <source>
        <dbReference type="ARBA" id="ARBA00022918"/>
    </source>
</evidence>
<comment type="catalytic activity">
    <reaction evidence="6 7">
        <text>DNA(n) + a 2'-deoxyribonucleoside 5'-triphosphate = DNA(n+1) + diphosphate</text>
        <dbReference type="Rhea" id="RHEA:22508"/>
        <dbReference type="Rhea" id="RHEA-COMP:17339"/>
        <dbReference type="Rhea" id="RHEA-COMP:17340"/>
        <dbReference type="ChEBI" id="CHEBI:33019"/>
        <dbReference type="ChEBI" id="CHEBI:61560"/>
        <dbReference type="ChEBI" id="CHEBI:173112"/>
        <dbReference type="EC" id="2.7.7.49"/>
    </reaction>
</comment>
<evidence type="ECO:0000256" key="2">
    <source>
        <dbReference type="ARBA" id="ARBA00022695"/>
    </source>
</evidence>
<keyword evidence="7" id="KW-0158">Chromosome</keyword>
<protein>
    <recommendedName>
        <fullName evidence="7">Telomerase reverse transcriptase</fullName>
        <ecNumber evidence="7">2.7.7.49</ecNumber>
    </recommendedName>
    <alternativeName>
        <fullName evidence="7">Telomerase catalytic subunit</fullName>
    </alternativeName>
</protein>
<keyword evidence="2 7" id="KW-0548">Nucleotidyltransferase</keyword>
<dbReference type="GO" id="GO:0042162">
    <property type="term" value="F:telomeric DNA binding"/>
    <property type="evidence" value="ECO:0007669"/>
    <property type="project" value="TreeGrafter"/>
</dbReference>
<evidence type="ECO:0000313" key="9">
    <source>
        <dbReference type="EMBL" id="KAG6737083.1"/>
    </source>
</evidence>
<dbReference type="InterPro" id="IPR021891">
    <property type="entry name" value="Telomerase_RBD"/>
</dbReference>
<accession>A0A8X7XNT2</accession>
<keyword evidence="3 7" id="KW-0479">Metal-binding</keyword>
<evidence type="ECO:0000256" key="1">
    <source>
        <dbReference type="ARBA" id="ARBA00022679"/>
    </source>
</evidence>
<name>A0A8X7XNT2_POPTO</name>
<evidence type="ECO:0000313" key="10">
    <source>
        <dbReference type="Proteomes" id="UP000886885"/>
    </source>
</evidence>
<dbReference type="Gene3D" id="1.10.132.70">
    <property type="match status" value="1"/>
</dbReference>
<dbReference type="GO" id="GO:0007004">
    <property type="term" value="P:telomere maintenance via telomerase"/>
    <property type="evidence" value="ECO:0007669"/>
    <property type="project" value="TreeGrafter"/>
</dbReference>
<evidence type="ECO:0000256" key="4">
    <source>
        <dbReference type="ARBA" id="ARBA00022842"/>
    </source>
</evidence>
<keyword evidence="7" id="KW-0779">Telomere</keyword>
<dbReference type="GO" id="GO:0003720">
    <property type="term" value="F:telomerase activity"/>
    <property type="evidence" value="ECO:0007669"/>
    <property type="project" value="InterPro"/>
</dbReference>
<dbReference type="AlphaFoldDB" id="A0A8X7XNT2"/>
<proteinExistence type="inferred from homology"/>
<dbReference type="GO" id="GO:0046872">
    <property type="term" value="F:metal ion binding"/>
    <property type="evidence" value="ECO:0007669"/>
    <property type="project" value="UniProtKB-KW"/>
</dbReference>
<gene>
    <name evidence="9" type="ORF">POTOM_059925</name>
</gene>
<organism evidence="9 10">
    <name type="scientific">Populus tomentosa</name>
    <name type="common">Chinese white poplar</name>
    <dbReference type="NCBI Taxonomy" id="118781"/>
    <lineage>
        <taxon>Eukaryota</taxon>
        <taxon>Viridiplantae</taxon>
        <taxon>Streptophyta</taxon>
        <taxon>Embryophyta</taxon>
        <taxon>Tracheophyta</taxon>
        <taxon>Spermatophyta</taxon>
        <taxon>Magnoliopsida</taxon>
        <taxon>eudicotyledons</taxon>
        <taxon>Gunneridae</taxon>
        <taxon>Pentapetalae</taxon>
        <taxon>rosids</taxon>
        <taxon>fabids</taxon>
        <taxon>Malpighiales</taxon>
        <taxon>Salicaceae</taxon>
        <taxon>Saliceae</taxon>
        <taxon>Populus</taxon>
    </lineage>
</organism>
<keyword evidence="7" id="KW-0539">Nucleus</keyword>
<sequence length="287" mass="33059">MQRHCSVSSSNQNAMENSNLVFEISFHLGTSLKAKRNVVPPDLLGSPANWRILRRNITKFIGQRKFKKFSLKQCMHKLKASGFLFLSDKHYSCYLDTRMLNNVPGQTAGLHKGLYKCNGVVNDLKHYFYINGYIGSFHFWLCHWRRPKKNGRKAQFFTNSVKCEHFKSANSVLHSTHAILKSTRLKEPEKLCSSEDGDFDLAAEEEKGCGSYLKKERLLFNLTEHVKCNGLQLEDKFYLQVKDLSRRHSYQDASAIGSSSRDRVVSPPHYMLLRFIDDLLSILTSEK</sequence>
<dbReference type="Proteomes" id="UP000886885">
    <property type="component" value="Unassembled WGS sequence"/>
</dbReference>
<evidence type="ECO:0000256" key="7">
    <source>
        <dbReference type="RuleBase" id="RU365061"/>
    </source>
</evidence>
<comment type="function">
    <text evidence="7">Telomerase is a ribonucleoprotein enzyme essential for the replication of chromosome termini in most eukaryotes. It elongates telomeres. It is a reverse transcriptase that adds simple sequence repeats to chromosome ends by copying a template sequence within the RNA component of the enzyme.</text>
</comment>
<comment type="caution">
    <text evidence="9">The sequence shown here is derived from an EMBL/GenBank/DDBJ whole genome shotgun (WGS) entry which is preliminary data.</text>
</comment>
<keyword evidence="10" id="KW-1185">Reference proteome</keyword>
<keyword evidence="4 7" id="KW-0460">Magnesium</keyword>
<reference evidence="9" key="1">
    <citation type="journal article" date="2020" name="bioRxiv">
        <title>Hybrid origin of Populus tomentosa Carr. identified through genome sequencing and phylogenomic analysis.</title>
        <authorList>
            <person name="An X."/>
            <person name="Gao K."/>
            <person name="Chen Z."/>
            <person name="Li J."/>
            <person name="Yang X."/>
            <person name="Yang X."/>
            <person name="Zhou J."/>
            <person name="Guo T."/>
            <person name="Zhao T."/>
            <person name="Huang S."/>
            <person name="Miao D."/>
            <person name="Khan W.U."/>
            <person name="Rao P."/>
            <person name="Ye M."/>
            <person name="Lei B."/>
            <person name="Liao W."/>
            <person name="Wang J."/>
            <person name="Ji L."/>
            <person name="Li Y."/>
            <person name="Guo B."/>
            <person name="Mustafa N.S."/>
            <person name="Li S."/>
            <person name="Yun Q."/>
            <person name="Keller S.R."/>
            <person name="Mao J."/>
            <person name="Zhang R."/>
            <person name="Strauss S.H."/>
        </authorList>
    </citation>
    <scope>NUCLEOTIDE SEQUENCE</scope>
    <source>
        <strain evidence="9">GM15</strain>
        <tissue evidence="9">Leaf</tissue>
    </source>
</reference>
<dbReference type="GO" id="GO:0000333">
    <property type="term" value="C:telomerase catalytic core complex"/>
    <property type="evidence" value="ECO:0007669"/>
    <property type="project" value="TreeGrafter"/>
</dbReference>
<evidence type="ECO:0000259" key="8">
    <source>
        <dbReference type="Pfam" id="PF12009"/>
    </source>
</evidence>
<evidence type="ECO:0000256" key="6">
    <source>
        <dbReference type="ARBA" id="ARBA00048173"/>
    </source>
</evidence>
<feature type="domain" description="Telomerase ribonucleoprotein complex - RNA-binding" evidence="8">
    <location>
        <begin position="36"/>
        <end position="89"/>
    </location>
</feature>
<dbReference type="PANTHER" id="PTHR12066">
    <property type="entry name" value="TELOMERASE REVERSE TRANSCRIPTASE"/>
    <property type="match status" value="1"/>
</dbReference>
<evidence type="ECO:0000256" key="3">
    <source>
        <dbReference type="ARBA" id="ARBA00022723"/>
    </source>
</evidence>
<dbReference type="InterPro" id="IPR003545">
    <property type="entry name" value="Telomerase_RT"/>
</dbReference>
<keyword evidence="5 7" id="KW-0695">RNA-directed DNA polymerase</keyword>
<dbReference type="PANTHER" id="PTHR12066:SF0">
    <property type="entry name" value="TELOMERASE REVERSE TRANSCRIPTASE"/>
    <property type="match status" value="1"/>
</dbReference>
<dbReference type="Pfam" id="PF12009">
    <property type="entry name" value="Telomerase_RBD"/>
    <property type="match status" value="1"/>
</dbReference>
<dbReference type="EC" id="2.7.7.49" evidence="7"/>